<name>A0A6C0HS34_9ZZZZ</name>
<evidence type="ECO:0000256" key="1">
    <source>
        <dbReference type="SAM" id="MobiDB-lite"/>
    </source>
</evidence>
<dbReference type="AlphaFoldDB" id="A0A6C0HS34"/>
<feature type="region of interest" description="Disordered" evidence="1">
    <location>
        <begin position="256"/>
        <end position="288"/>
    </location>
</feature>
<reference evidence="2" key="1">
    <citation type="journal article" date="2020" name="Nature">
        <title>Giant virus diversity and host interactions through global metagenomics.</title>
        <authorList>
            <person name="Schulz F."/>
            <person name="Roux S."/>
            <person name="Paez-Espino D."/>
            <person name="Jungbluth S."/>
            <person name="Walsh D.A."/>
            <person name="Denef V.J."/>
            <person name="McMahon K.D."/>
            <person name="Konstantinidis K.T."/>
            <person name="Eloe-Fadrosh E.A."/>
            <person name="Kyrpides N.C."/>
            <person name="Woyke T."/>
        </authorList>
    </citation>
    <scope>NUCLEOTIDE SEQUENCE</scope>
    <source>
        <strain evidence="2">GVMAG-M-3300023184-167</strain>
    </source>
</reference>
<dbReference type="EMBL" id="MN740007">
    <property type="protein sequence ID" value="QHT83254.1"/>
    <property type="molecule type" value="Genomic_DNA"/>
</dbReference>
<sequence>MQSAQKVYTITFGDVAENHARMQQIGTLHESGYSIEQMEMVQSKLDRLGLETEMVDLNGEIEAKVLIVRRGAQFILGEETDGLMAENDALTMDKKAFMKGRVVNKVARWNLCFADEDQEPSYEDGKGRIVAWKHIPKMAQIRQVISEWTEDVLLNGEANYYYDISKCGIGYHGDAERRKVFAVRMGASMPLFFQWFQRSLPIGDPIKLDLHDGDMYMMSEKAVGFDWLKKIVPTLRHSTGSSKFTIIVKKEKSEKMLEKEAEKEAKKEAKMEAKRLEKEAKMEAKMEAKRLEKEAKMEAKRLEKEAKA</sequence>
<accession>A0A6C0HS34</accession>
<evidence type="ECO:0000313" key="2">
    <source>
        <dbReference type="EMBL" id="QHT83254.1"/>
    </source>
</evidence>
<organism evidence="2">
    <name type="scientific">viral metagenome</name>
    <dbReference type="NCBI Taxonomy" id="1070528"/>
    <lineage>
        <taxon>unclassified sequences</taxon>
        <taxon>metagenomes</taxon>
        <taxon>organismal metagenomes</taxon>
    </lineage>
</organism>
<proteinExistence type="predicted"/>
<protein>
    <submittedName>
        <fullName evidence="2">Uncharacterized protein</fullName>
    </submittedName>
</protein>